<evidence type="ECO:0000313" key="2">
    <source>
        <dbReference type="EMBL" id="CDL79335.1"/>
    </source>
</evidence>
<dbReference type="EMBL" id="CBXE010000015">
    <property type="protein sequence ID" value="CDL79335.1"/>
    <property type="molecule type" value="Genomic_DNA"/>
</dbReference>
<feature type="compositionally biased region" description="Basic residues" evidence="1">
    <location>
        <begin position="20"/>
        <end position="33"/>
    </location>
</feature>
<organism evidence="2 3">
    <name type="scientific">Xenorhabdus cabanillasii JM26</name>
    <dbReference type="NCBI Taxonomy" id="1427517"/>
    <lineage>
        <taxon>Bacteria</taxon>
        <taxon>Pseudomonadati</taxon>
        <taxon>Pseudomonadota</taxon>
        <taxon>Gammaproteobacteria</taxon>
        <taxon>Enterobacterales</taxon>
        <taxon>Morganellaceae</taxon>
        <taxon>Xenorhabdus</taxon>
    </lineage>
</organism>
<proteinExistence type="predicted"/>
<evidence type="ECO:0000256" key="1">
    <source>
        <dbReference type="SAM" id="MobiDB-lite"/>
    </source>
</evidence>
<dbReference type="AlphaFoldDB" id="W1IQ29"/>
<gene>
    <name evidence="2" type="ORF">XCR1_1110003</name>
</gene>
<evidence type="ECO:0000313" key="3">
    <source>
        <dbReference type="Proteomes" id="UP000019197"/>
    </source>
</evidence>
<feature type="region of interest" description="Disordered" evidence="1">
    <location>
        <begin position="19"/>
        <end position="39"/>
    </location>
</feature>
<sequence length="39" mass="4388">MTWVISPFYGISLLQGGGLKNKRNKVSQKRKNARNNGLL</sequence>
<protein>
    <submittedName>
        <fullName evidence="2">Uncharacterized protein</fullName>
    </submittedName>
</protein>
<comment type="caution">
    <text evidence="2">The sequence shown here is derived from an EMBL/GenBank/DDBJ whole genome shotgun (WGS) entry which is preliminary data.</text>
</comment>
<accession>W1IQ29</accession>
<name>W1IQ29_9GAMM</name>
<dbReference type="Proteomes" id="UP000019197">
    <property type="component" value="Unassembled WGS sequence"/>
</dbReference>
<reference evidence="2 3" key="1">
    <citation type="submission" date="2013-11" db="EMBL/GenBank/DDBJ databases">
        <title>Draft genome sequence and annotation of the entomopathogenic bacterium, Xenorhabdus cabanillasi strain JM26.</title>
        <authorList>
            <person name="Gualtieri M."/>
            <person name="Ogier J.C."/>
            <person name="Pages S."/>
            <person name="Givaudan A."/>
            <person name="Gaudriault S."/>
        </authorList>
    </citation>
    <scope>NUCLEOTIDE SEQUENCE [LARGE SCALE GENOMIC DNA]</scope>
    <source>
        <strain evidence="2 3">JM26</strain>
    </source>
</reference>